<dbReference type="InterPro" id="IPR040400">
    <property type="entry name" value="BAG5/6/7/8"/>
</dbReference>
<keyword evidence="1" id="KW-0143">Chaperone</keyword>
<dbReference type="FunCoup" id="A0A804KM70">
    <property type="interactions" value="29"/>
</dbReference>
<feature type="compositionally biased region" description="Basic and acidic residues" evidence="2">
    <location>
        <begin position="229"/>
        <end position="244"/>
    </location>
</feature>
<dbReference type="EnsemblPlants" id="Ma09_t21690.1">
    <property type="protein sequence ID" value="Ma09_p21690.1"/>
    <property type="gene ID" value="Ma09_g21690"/>
</dbReference>
<organism evidence="4 5">
    <name type="scientific">Musa acuminata subsp. malaccensis</name>
    <name type="common">Wild banana</name>
    <name type="synonym">Musa malaccensis</name>
    <dbReference type="NCBI Taxonomy" id="214687"/>
    <lineage>
        <taxon>Eukaryota</taxon>
        <taxon>Viridiplantae</taxon>
        <taxon>Streptophyta</taxon>
        <taxon>Embryophyta</taxon>
        <taxon>Tracheophyta</taxon>
        <taxon>Spermatophyta</taxon>
        <taxon>Magnoliopsida</taxon>
        <taxon>Liliopsida</taxon>
        <taxon>Zingiberales</taxon>
        <taxon>Musaceae</taxon>
        <taxon>Musa</taxon>
    </lineage>
</organism>
<dbReference type="AlphaFoldDB" id="A0A804KM70"/>
<dbReference type="PANTHER" id="PTHR33322">
    <property type="entry name" value="BAG DOMAIN CONTAINING PROTEIN, EXPRESSED"/>
    <property type="match status" value="1"/>
</dbReference>
<evidence type="ECO:0000313" key="4">
    <source>
        <dbReference type="EnsemblPlants" id="Ma09_p21690.1"/>
    </source>
</evidence>
<dbReference type="Proteomes" id="UP000012960">
    <property type="component" value="Unplaced"/>
</dbReference>
<dbReference type="KEGG" id="mus:103973192"/>
<dbReference type="EMBL" id="HG996474">
    <property type="protein sequence ID" value="CAG1836063.1"/>
    <property type="molecule type" value="Genomic_DNA"/>
</dbReference>
<dbReference type="Gramene" id="Ma09_t21690.1">
    <property type="protein sequence ID" value="Ma09_p21690.1"/>
    <property type="gene ID" value="Ma09_g21690"/>
</dbReference>
<reference evidence="4" key="2">
    <citation type="submission" date="2021-05" db="UniProtKB">
        <authorList>
            <consortium name="EnsemblPlants"/>
        </authorList>
    </citation>
    <scope>IDENTIFICATION</scope>
    <source>
        <strain evidence="4">subsp. malaccensis</strain>
    </source>
</reference>
<reference evidence="3" key="1">
    <citation type="submission" date="2021-03" db="EMBL/GenBank/DDBJ databases">
        <authorList>
            <consortium name="Genoscope - CEA"/>
            <person name="William W."/>
        </authorList>
    </citation>
    <scope>NUCLEOTIDE SEQUENCE</scope>
    <source>
        <strain evidence="3">Doubled-haploid Pahang</strain>
    </source>
</reference>
<name>A0A804KM70_MUSAM</name>
<protein>
    <submittedName>
        <fullName evidence="3">(wild Malaysian banana) hypothetical protein</fullName>
    </submittedName>
</protein>
<evidence type="ECO:0000256" key="2">
    <source>
        <dbReference type="SAM" id="MobiDB-lite"/>
    </source>
</evidence>
<gene>
    <name evidence="3" type="ORF">GSMUA_240320.1</name>
</gene>
<dbReference type="PANTHER" id="PTHR33322:SF3">
    <property type="entry name" value="BAG FAMILY MOLECULAR CHAPERONE REGULATOR 7"/>
    <property type="match status" value="1"/>
</dbReference>
<evidence type="ECO:0000313" key="5">
    <source>
        <dbReference type="Proteomes" id="UP000012960"/>
    </source>
</evidence>
<dbReference type="PROSITE" id="PS50096">
    <property type="entry name" value="IQ"/>
    <property type="match status" value="1"/>
</dbReference>
<dbReference type="OMA" id="EYPPLQY"/>
<feature type="region of interest" description="Disordered" evidence="2">
    <location>
        <begin position="227"/>
        <end position="253"/>
    </location>
</feature>
<evidence type="ECO:0000256" key="1">
    <source>
        <dbReference type="ARBA" id="ARBA00023186"/>
    </source>
</evidence>
<keyword evidence="5" id="KW-1185">Reference proteome</keyword>
<dbReference type="GO" id="GO:0006457">
    <property type="term" value="P:protein folding"/>
    <property type="evidence" value="ECO:0000318"/>
    <property type="project" value="GO_Central"/>
</dbReference>
<dbReference type="OrthoDB" id="747353at2759"/>
<proteinExistence type="predicted"/>
<sequence>MSGFHPFDLLDPIPPTLSYLESSLFTFPPRLSQAPALVEELDHYHYLGFTLDPLNPTSLPPFGFPPQCLLRAPSIARLDLLAVNDPFGFERSAIASFKRLRQRAETELCFRDLSDRVASLEFGLGRARSQDVDRKYTWTAEFSGPKGLGLDRKHRWTATAKAGGERGVKCAVEIKGVEEEEEEGFDRKFVWATEAKGVGKRYEKWTAEFKGKGKFSPLSRTYTWAASAKPREEEEGQEKAAVNKEKKKKGKKEKQGTVHVVEIEVKNPGAVAIRKAFTKRCNKGKKKELSPQDAALLIQMTFRSHLARRSQILRCLRELAVAKARLKEIRAIFYNFSYRRRVANDAEERQRFSEKIIVLLLTVEAVEGPDYMVRAAKKSMVEELEAMLEVVDPQPSGKLGSMRRRRFDLPDGGPISKEMMAGVAEVVEMLDQE</sequence>
<accession>A0A804KM70</accession>
<evidence type="ECO:0000313" key="3">
    <source>
        <dbReference type="EMBL" id="CAG1836063.1"/>
    </source>
</evidence>